<feature type="binding site" evidence="7">
    <location>
        <position position="197"/>
    </location>
    <ligand>
        <name>Zn(2+)</name>
        <dbReference type="ChEBI" id="CHEBI:29105"/>
    </ligand>
</feature>
<dbReference type="InterPro" id="IPR005744">
    <property type="entry name" value="Hy-lIII"/>
</dbReference>
<feature type="transmembrane region" description="Helical" evidence="8">
    <location>
        <begin position="12"/>
        <end position="34"/>
    </location>
</feature>
<dbReference type="PANTHER" id="PTHR20855">
    <property type="entry name" value="ADIPOR/PROGESTIN RECEPTOR-RELATED"/>
    <property type="match status" value="1"/>
</dbReference>
<name>A0A2V3WCX6_9BACI</name>
<organism evidence="9 10">
    <name type="scientific">Streptohalobacillus salinus</name>
    <dbReference type="NCBI Taxonomy" id="621096"/>
    <lineage>
        <taxon>Bacteria</taxon>
        <taxon>Bacillati</taxon>
        <taxon>Bacillota</taxon>
        <taxon>Bacilli</taxon>
        <taxon>Bacillales</taxon>
        <taxon>Bacillaceae</taxon>
        <taxon>Streptohalobacillus</taxon>
    </lineage>
</organism>
<gene>
    <name evidence="9" type="ORF">DES38_103201</name>
</gene>
<dbReference type="EMBL" id="QJJR01000003">
    <property type="protein sequence ID" value="PXW92182.1"/>
    <property type="molecule type" value="Genomic_DNA"/>
</dbReference>
<comment type="similarity">
    <text evidence="2">Belongs to the UPF0073 (Hly-III) family.</text>
</comment>
<feature type="transmembrane region" description="Helical" evidence="8">
    <location>
        <begin position="192"/>
        <end position="215"/>
    </location>
</feature>
<feature type="binding site" evidence="7">
    <location>
        <position position="64"/>
    </location>
    <ligand>
        <name>Zn(2+)</name>
        <dbReference type="ChEBI" id="CHEBI:29105"/>
    </ligand>
</feature>
<evidence type="ECO:0000313" key="9">
    <source>
        <dbReference type="EMBL" id="PXW92182.1"/>
    </source>
</evidence>
<keyword evidence="6 8" id="KW-0472">Membrane</keyword>
<accession>A0A2V3WCX6</accession>
<keyword evidence="5 8" id="KW-1133">Transmembrane helix</keyword>
<feature type="transmembrane region" description="Helical" evidence="8">
    <location>
        <begin position="82"/>
        <end position="100"/>
    </location>
</feature>
<dbReference type="RefSeq" id="WP_110250811.1">
    <property type="nucleotide sequence ID" value="NZ_QJJR01000003.1"/>
</dbReference>
<evidence type="ECO:0000256" key="1">
    <source>
        <dbReference type="ARBA" id="ARBA00004651"/>
    </source>
</evidence>
<dbReference type="PANTHER" id="PTHR20855:SF3">
    <property type="entry name" value="LD03007P"/>
    <property type="match status" value="1"/>
</dbReference>
<evidence type="ECO:0000256" key="5">
    <source>
        <dbReference type="ARBA" id="ARBA00022989"/>
    </source>
</evidence>
<dbReference type="NCBIfam" id="TIGR01065">
    <property type="entry name" value="hlyIII"/>
    <property type="match status" value="1"/>
</dbReference>
<feature type="transmembrane region" description="Helical" evidence="8">
    <location>
        <begin position="46"/>
        <end position="75"/>
    </location>
</feature>
<keyword evidence="3" id="KW-1003">Cell membrane</keyword>
<dbReference type="GO" id="GO:0140911">
    <property type="term" value="F:pore-forming activity"/>
    <property type="evidence" value="ECO:0007669"/>
    <property type="project" value="InterPro"/>
</dbReference>
<dbReference type="Pfam" id="PF03006">
    <property type="entry name" value="HlyIII"/>
    <property type="match status" value="1"/>
</dbReference>
<keyword evidence="10" id="KW-1185">Reference proteome</keyword>
<dbReference type="InterPro" id="IPR004254">
    <property type="entry name" value="AdipoR/HlyIII-related"/>
</dbReference>
<dbReference type="OrthoDB" id="9813689at2"/>
<dbReference type="Proteomes" id="UP000247922">
    <property type="component" value="Unassembled WGS sequence"/>
</dbReference>
<evidence type="ECO:0000313" key="10">
    <source>
        <dbReference type="Proteomes" id="UP000247922"/>
    </source>
</evidence>
<sequence>MKLNSIREPMNSLTHFIGMILSAVAFILMFNKAIATGRDAAGLTSIIIFGVSLLLLYSASTVYHAVVASPLAIAWLRKVDHAMIFVLIAGTYTPFCLIALKDSIGYPLLIVIWSIAISGILFKLVWFKCPRFISTALYIGMGWLIVFAFGPLTTYVPTTGVILLIAGGIIYTLGGVIYALKPAFLESKYLGFHEIFHLFILAGSFAHVLAIYNYVL</sequence>
<feature type="transmembrane region" description="Helical" evidence="8">
    <location>
        <begin position="106"/>
        <end position="125"/>
    </location>
</feature>
<evidence type="ECO:0000256" key="4">
    <source>
        <dbReference type="ARBA" id="ARBA00022692"/>
    </source>
</evidence>
<keyword evidence="4 8" id="KW-0812">Transmembrane</keyword>
<evidence type="ECO:0000256" key="6">
    <source>
        <dbReference type="ARBA" id="ARBA00023136"/>
    </source>
</evidence>
<feature type="binding site" evidence="7">
    <location>
        <position position="193"/>
    </location>
    <ligand>
        <name>Zn(2+)</name>
        <dbReference type="ChEBI" id="CHEBI:29105"/>
    </ligand>
</feature>
<keyword evidence="7" id="KW-0862">Zinc</keyword>
<evidence type="ECO:0000256" key="2">
    <source>
        <dbReference type="ARBA" id="ARBA00008488"/>
    </source>
</evidence>
<comment type="caution">
    <text evidence="9">The sequence shown here is derived from an EMBL/GenBank/DDBJ whole genome shotgun (WGS) entry which is preliminary data.</text>
</comment>
<keyword evidence="7" id="KW-0479">Metal-binding</keyword>
<dbReference type="GO" id="GO:0005886">
    <property type="term" value="C:plasma membrane"/>
    <property type="evidence" value="ECO:0007669"/>
    <property type="project" value="UniProtKB-SubCell"/>
</dbReference>
<protein>
    <submittedName>
        <fullName evidence="9">Channel protein (Hemolysin III family)</fullName>
    </submittedName>
</protein>
<evidence type="ECO:0000256" key="8">
    <source>
        <dbReference type="SAM" id="Phobius"/>
    </source>
</evidence>
<evidence type="ECO:0000256" key="3">
    <source>
        <dbReference type="ARBA" id="ARBA00022475"/>
    </source>
</evidence>
<feature type="transmembrane region" description="Helical" evidence="8">
    <location>
        <begin position="137"/>
        <end position="155"/>
    </location>
</feature>
<reference evidence="9 10" key="1">
    <citation type="submission" date="2018-05" db="EMBL/GenBank/DDBJ databases">
        <title>Genomic Encyclopedia of Type Strains, Phase IV (KMG-IV): sequencing the most valuable type-strain genomes for metagenomic binning, comparative biology and taxonomic classification.</title>
        <authorList>
            <person name="Goeker M."/>
        </authorList>
    </citation>
    <scope>NUCLEOTIDE SEQUENCE [LARGE SCALE GENOMIC DNA]</scope>
    <source>
        <strain evidence="9 10">DSM 22440</strain>
    </source>
</reference>
<evidence type="ECO:0000256" key="7">
    <source>
        <dbReference type="PIRSR" id="PIRSR604254-1"/>
    </source>
</evidence>
<dbReference type="GO" id="GO:0046872">
    <property type="term" value="F:metal ion binding"/>
    <property type="evidence" value="ECO:0007669"/>
    <property type="project" value="UniProtKB-KW"/>
</dbReference>
<proteinExistence type="inferred from homology"/>
<feature type="transmembrane region" description="Helical" evidence="8">
    <location>
        <begin position="161"/>
        <end position="180"/>
    </location>
</feature>
<dbReference type="AlphaFoldDB" id="A0A2V3WCX6"/>
<comment type="subcellular location">
    <subcellularLocation>
        <location evidence="1">Cell membrane</location>
        <topology evidence="1">Multi-pass membrane protein</topology>
    </subcellularLocation>
</comment>